<dbReference type="VEuPathDB" id="AmoebaDB:KM1_159040"/>
<feature type="signal peptide" evidence="2">
    <location>
        <begin position="1"/>
        <end position="16"/>
    </location>
</feature>
<evidence type="ECO:0000259" key="3">
    <source>
        <dbReference type="Pfam" id="PF02018"/>
    </source>
</evidence>
<dbReference type="AlphaFoldDB" id="A0A5K1UTX4"/>
<dbReference type="InterPro" id="IPR008979">
    <property type="entry name" value="Galactose-bd-like_sf"/>
</dbReference>
<protein>
    <recommendedName>
        <fullName evidence="3">CBM-cenC domain-containing protein</fullName>
    </recommendedName>
</protein>
<dbReference type="EMBL" id="BDEQ01000001">
    <property type="protein sequence ID" value="GAT94519.1"/>
    <property type="molecule type" value="Genomic_DNA"/>
</dbReference>
<comment type="caution">
    <text evidence="4">The sequence shown here is derived from an EMBL/GenBank/DDBJ whole genome shotgun (WGS) entry which is preliminary data.</text>
</comment>
<dbReference type="VEuPathDB" id="AmoebaDB:EHI5A_109700"/>
<organism evidence="4 5">
    <name type="scientific">Entamoeba histolytica</name>
    <dbReference type="NCBI Taxonomy" id="5759"/>
    <lineage>
        <taxon>Eukaryota</taxon>
        <taxon>Amoebozoa</taxon>
        <taxon>Evosea</taxon>
        <taxon>Archamoebae</taxon>
        <taxon>Mastigamoebida</taxon>
        <taxon>Entamoebidae</taxon>
        <taxon>Entamoeba</taxon>
    </lineage>
</organism>
<dbReference type="VEuPathDB" id="AmoebaDB:EHI8A_089930"/>
<dbReference type="OMA" id="IMDHAAY"/>
<evidence type="ECO:0000313" key="5">
    <source>
        <dbReference type="Proteomes" id="UP000078387"/>
    </source>
</evidence>
<keyword evidence="2" id="KW-0732">Signal</keyword>
<dbReference type="Gene3D" id="2.60.120.260">
    <property type="entry name" value="Galactose-binding domain-like"/>
    <property type="match status" value="1"/>
</dbReference>
<gene>
    <name evidence="4" type="ORF">CL6EHI_021350</name>
</gene>
<evidence type="ECO:0000313" key="4">
    <source>
        <dbReference type="EMBL" id="GAT94519.1"/>
    </source>
</evidence>
<feature type="domain" description="CBM-cenC" evidence="3">
    <location>
        <begin position="16"/>
        <end position="105"/>
    </location>
</feature>
<proteinExistence type="predicted"/>
<dbReference type="VEuPathDB" id="AmoebaDB:EHI7A_087280"/>
<evidence type="ECO:0000256" key="1">
    <source>
        <dbReference type="ARBA" id="ARBA00022801"/>
    </source>
</evidence>
<keyword evidence="1" id="KW-0378">Hydrolase</keyword>
<dbReference type="GO" id="GO:0016798">
    <property type="term" value="F:hydrolase activity, acting on glycosyl bonds"/>
    <property type="evidence" value="ECO:0007669"/>
    <property type="project" value="InterPro"/>
</dbReference>
<dbReference type="Gene3D" id="3.20.20.80">
    <property type="entry name" value="Glycosidases"/>
    <property type="match status" value="1"/>
</dbReference>
<reference evidence="4 5" key="1">
    <citation type="submission" date="2016-05" db="EMBL/GenBank/DDBJ databases">
        <title>First whole genome sequencing of Entamoeba histolytica HM1:IMSS-clone-6.</title>
        <authorList>
            <person name="Mukherjee Avik.K."/>
            <person name="Izumyama S."/>
            <person name="Nakada-Tsukui K."/>
            <person name="Nozaki T."/>
        </authorList>
    </citation>
    <scope>NUCLEOTIDE SEQUENCE [LARGE SCALE GENOMIC DNA]</scope>
    <source>
        <strain evidence="4 5">HM1:IMSS clone 6</strain>
    </source>
</reference>
<dbReference type="SUPFAM" id="SSF49785">
    <property type="entry name" value="Galactose-binding domain-like"/>
    <property type="match status" value="1"/>
</dbReference>
<dbReference type="InterPro" id="IPR003305">
    <property type="entry name" value="CenC_carb-bd"/>
</dbReference>
<dbReference type="VEuPathDB" id="AmoebaDB:EHI_021350"/>
<dbReference type="Proteomes" id="UP000078387">
    <property type="component" value="Unassembled WGS sequence"/>
</dbReference>
<feature type="chain" id="PRO_5023807117" description="CBM-cenC domain-containing protein" evidence="2">
    <location>
        <begin position="17"/>
        <end position="670"/>
    </location>
</feature>
<name>A0A5K1UTX4_ENTHI</name>
<dbReference type="Pfam" id="PF02018">
    <property type="entry name" value="CBM_4_9"/>
    <property type="match status" value="1"/>
</dbReference>
<accession>A0A5K1UTX4</accession>
<evidence type="ECO:0000256" key="2">
    <source>
        <dbReference type="SAM" id="SignalP"/>
    </source>
</evidence>
<sequence length="670" mass="76683">MLKMFIIFLFLVGALSNYLKNPSFEEGNGIDITNWRNQYETCQIDTTIFHSGKQSLHCKDASTSQRGGIKQRIDNLETGMTYKLSAYIRMKDVQNGNVLIFSESLDSEEGIYGYSSSITECTSGTCNDKWYLLEIVGNSGFIQSAHTFGILLHAAGALGEFWIDDVSMEAVNPDILTTLQVVSWRQEAYKDDIEIRSGINVENTIFEKGDYLSFKLELSSQTTSSKLTSETYTLKKELRQRIVSFIINPSTLNPGYYTVKLTCTNSYKTQKVESIETTLRVLDHKPSYTTYIDEHLITWKDGKKFFPLGLYFDEIVDSDLELLKDSPFNLIIGPGGMTPETVQHIYTATNNQINVIRPVTKGACVDPNKCSEQDFNDGLVILKGLISQFKDIEGFFGYYPVDEPLTTFIDRLKQVTWTIRENDEKHVVYTAVNKNREVATLKEGMDCFGLDVYPVQNEEPLYAVWLVAERGRKGVANGQGLWNIIQIFDWTVYKKPNEEPPTEQQIRQMTYQTIAGGSMGIIYYDFTDLHKMNSKTSFDKQWNSVKKIAQELKDKYVDIIYSIDIPNENYNLPEQGHDVGTRIWKKDNSDYILIVNNQNKEITYTFDRPSEDLNLEIISGTSTIQYNGTRVTLKMPSMDVVWLKSDEYKENITNSLQILTIILIIMLWFI</sequence>